<dbReference type="KEGG" id="sgy:Sgly_1702"/>
<dbReference type="InterPro" id="IPR051531">
    <property type="entry name" value="N-acetyltransferase"/>
</dbReference>
<keyword evidence="1" id="KW-0808">Transferase</keyword>
<keyword evidence="2" id="KW-0012">Acyltransferase</keyword>
<evidence type="ECO:0000313" key="6">
    <source>
        <dbReference type="Proteomes" id="UP000007488"/>
    </source>
</evidence>
<dbReference type="Proteomes" id="UP000007488">
    <property type="component" value="Chromosome"/>
</dbReference>
<accession>F0SYW2</accession>
<dbReference type="PROSITE" id="PS51186">
    <property type="entry name" value="GNAT"/>
    <property type="match status" value="1"/>
</dbReference>
<keyword evidence="6" id="KW-1185">Reference proteome</keyword>
<feature type="domain" description="N-acetyltransferase" evidence="4">
    <location>
        <begin position="8"/>
        <end position="169"/>
    </location>
</feature>
<dbReference type="EMBL" id="CP002547">
    <property type="protein sequence ID" value="ADY55999.1"/>
    <property type="molecule type" value="Genomic_DNA"/>
</dbReference>
<dbReference type="InterPro" id="IPR016181">
    <property type="entry name" value="Acyl_CoA_acyltransferase"/>
</dbReference>
<dbReference type="PANTHER" id="PTHR43792:SF8">
    <property type="entry name" value="[RIBOSOMAL PROTEIN US5]-ALANINE N-ACETYLTRANSFERASE"/>
    <property type="match status" value="1"/>
</dbReference>
<dbReference type="Gene3D" id="3.40.630.30">
    <property type="match status" value="1"/>
</dbReference>
<dbReference type="HOGENOM" id="CLU_013985_3_6_9"/>
<name>F0SYW2_SYNGF</name>
<evidence type="ECO:0000256" key="1">
    <source>
        <dbReference type="ARBA" id="ARBA00022679"/>
    </source>
</evidence>
<dbReference type="PANTHER" id="PTHR43792">
    <property type="entry name" value="GNAT FAMILY, PUTATIVE (AFU_ORTHOLOGUE AFUA_3G00765)-RELATED-RELATED"/>
    <property type="match status" value="1"/>
</dbReference>
<evidence type="ECO:0000256" key="3">
    <source>
        <dbReference type="ARBA" id="ARBA00038502"/>
    </source>
</evidence>
<dbReference type="eggNOG" id="COG1670">
    <property type="taxonomic scope" value="Bacteria"/>
</dbReference>
<dbReference type="STRING" id="645991.Sgly_1702"/>
<dbReference type="GO" id="GO:0016747">
    <property type="term" value="F:acyltransferase activity, transferring groups other than amino-acyl groups"/>
    <property type="evidence" value="ECO:0007669"/>
    <property type="project" value="InterPro"/>
</dbReference>
<dbReference type="SUPFAM" id="SSF55729">
    <property type="entry name" value="Acyl-CoA N-acyltransferases (Nat)"/>
    <property type="match status" value="1"/>
</dbReference>
<gene>
    <name evidence="5" type="ordered locus">Sgly_1702</name>
</gene>
<organism evidence="5 6">
    <name type="scientific">Syntrophobotulus glycolicus (strain DSM 8271 / FlGlyR)</name>
    <dbReference type="NCBI Taxonomy" id="645991"/>
    <lineage>
        <taxon>Bacteria</taxon>
        <taxon>Bacillati</taxon>
        <taxon>Bacillota</taxon>
        <taxon>Clostridia</taxon>
        <taxon>Eubacteriales</taxon>
        <taxon>Desulfitobacteriaceae</taxon>
        <taxon>Syntrophobotulus</taxon>
    </lineage>
</organism>
<dbReference type="AlphaFoldDB" id="F0SYW2"/>
<sequence length="179" mass="20421">MILETNRLVLRPWKETDAESLYEYAKDPLIGPIAGWPVHTSVENSLQIIREVLSLNETYAVTIKKNDNAIGSIGLMIGNKSNLDIGNDQAEIGYWIGVPYWGQGLIPEAVCELMRHAFDELGLTTLWCGYFDGNEKSKRVQEKCGFKFHHTEKDKKWPLINVINTLHVTCVTLREWKAF</sequence>
<reference evidence="6" key="2">
    <citation type="submission" date="2011-02" db="EMBL/GenBank/DDBJ databases">
        <title>The complete genome of Syntrophobotulus glycolicus DSM 8271.</title>
        <authorList>
            <person name="Lucas S."/>
            <person name="Copeland A."/>
            <person name="Lapidus A."/>
            <person name="Bruce D."/>
            <person name="Goodwin L."/>
            <person name="Pitluck S."/>
            <person name="Kyrpides N."/>
            <person name="Mavromatis K."/>
            <person name="Pagani I."/>
            <person name="Ivanova N."/>
            <person name="Mikhailova N."/>
            <person name="Chertkov O."/>
            <person name="Held B."/>
            <person name="Detter J.C."/>
            <person name="Tapia R."/>
            <person name="Han C."/>
            <person name="Land M."/>
            <person name="Hauser L."/>
            <person name="Markowitz V."/>
            <person name="Cheng J.-F."/>
            <person name="Hugenholtz P."/>
            <person name="Woyke T."/>
            <person name="Wu D."/>
            <person name="Spring S."/>
            <person name="Schroeder M."/>
            <person name="Brambilla E."/>
            <person name="Klenk H.-P."/>
            <person name="Eisen J.A."/>
        </authorList>
    </citation>
    <scope>NUCLEOTIDE SEQUENCE [LARGE SCALE GENOMIC DNA]</scope>
    <source>
        <strain evidence="6">DSM 8271 / FlGlyR</strain>
    </source>
</reference>
<dbReference type="OrthoDB" id="9785602at2"/>
<evidence type="ECO:0000313" key="5">
    <source>
        <dbReference type="EMBL" id="ADY55999.1"/>
    </source>
</evidence>
<evidence type="ECO:0000256" key="2">
    <source>
        <dbReference type="ARBA" id="ARBA00023315"/>
    </source>
</evidence>
<comment type="similarity">
    <text evidence="3">Belongs to the acetyltransferase family. RimJ subfamily.</text>
</comment>
<proteinExistence type="inferred from homology"/>
<evidence type="ECO:0000259" key="4">
    <source>
        <dbReference type="PROSITE" id="PS51186"/>
    </source>
</evidence>
<protein>
    <submittedName>
        <fullName evidence="5">GCN5-related N-acetyltransferase</fullName>
    </submittedName>
</protein>
<dbReference type="Pfam" id="PF13302">
    <property type="entry name" value="Acetyltransf_3"/>
    <property type="match status" value="1"/>
</dbReference>
<dbReference type="InterPro" id="IPR000182">
    <property type="entry name" value="GNAT_dom"/>
</dbReference>
<reference evidence="5 6" key="1">
    <citation type="journal article" date="2011" name="Stand. Genomic Sci.">
        <title>Complete genome sequence of Syntrophobotulus glycolicus type strain (FlGlyR).</title>
        <authorList>
            <person name="Han C."/>
            <person name="Mwirichia R."/>
            <person name="Chertkov O."/>
            <person name="Held B."/>
            <person name="Lapidus A."/>
            <person name="Nolan M."/>
            <person name="Lucas S."/>
            <person name="Hammon N."/>
            <person name="Deshpande S."/>
            <person name="Cheng J.F."/>
            <person name="Tapia R."/>
            <person name="Goodwin L."/>
            <person name="Pitluck S."/>
            <person name="Huntemann M."/>
            <person name="Liolios K."/>
            <person name="Ivanova N."/>
            <person name="Pagani I."/>
            <person name="Mavromatis K."/>
            <person name="Ovchinikova G."/>
            <person name="Pati A."/>
            <person name="Chen A."/>
            <person name="Palaniappan K."/>
            <person name="Land M."/>
            <person name="Hauser L."/>
            <person name="Brambilla E.M."/>
            <person name="Rohde M."/>
            <person name="Spring S."/>
            <person name="Sikorski J."/>
            <person name="Goker M."/>
            <person name="Woyke T."/>
            <person name="Bristow J."/>
            <person name="Eisen J.A."/>
            <person name="Markowitz V."/>
            <person name="Hugenholtz P."/>
            <person name="Kyrpides N.C."/>
            <person name="Klenk H.P."/>
            <person name="Detter J.C."/>
        </authorList>
    </citation>
    <scope>NUCLEOTIDE SEQUENCE [LARGE SCALE GENOMIC DNA]</scope>
    <source>
        <strain evidence="6">DSM 8271 / FlGlyR</strain>
    </source>
</reference>
<dbReference type="RefSeq" id="WP_013624867.1">
    <property type="nucleotide sequence ID" value="NC_015172.1"/>
</dbReference>